<dbReference type="OrthoDB" id="9148007at2"/>
<dbReference type="EMBL" id="CP029346">
    <property type="protein sequence ID" value="AWL09053.1"/>
    <property type="molecule type" value="Genomic_DNA"/>
</dbReference>
<accession>A0A2S2DUL9</accession>
<sequence length="337" mass="39207">MSNINRKQAFNFLKKSLENFNFAQKAENCANEAQTKKFLIDPFFMLLNYGHEDLIPEYEADFGERVSNKVDYAIKLNRKDIIIIECKKLHSKLTDKEAGQLSGYFQNAKNSRIAILTNGREYRFYSDVVLSNTMDSKPFFIFNLENFNDNDIDGLLDFDARIINVIDIITKAQDSVFIEDFENTFFIEMISPSADFLKLIHKKMSFKSKFNDARMIQLMNSSLFKSLTDKIILHETKTNSKSSGIITTEDEIQAYHTIRTILIQNKKIPKEKIGYRDQKGTFNILLDENQRKIICQLKFTDSIKKITIGINDYPLDQIDDILKFKNELTERTISLLD</sequence>
<gene>
    <name evidence="2" type="ORF">HME7025_01190</name>
</gene>
<evidence type="ECO:0000313" key="3">
    <source>
        <dbReference type="Proteomes" id="UP000245468"/>
    </source>
</evidence>
<evidence type="ECO:0000313" key="2">
    <source>
        <dbReference type="EMBL" id="AWL09053.1"/>
    </source>
</evidence>
<evidence type="ECO:0000259" key="1">
    <source>
        <dbReference type="Pfam" id="PF13588"/>
    </source>
</evidence>
<dbReference type="KEGG" id="psez:HME7025_01190"/>
<keyword evidence="3" id="KW-1185">Reference proteome</keyword>
<name>A0A2S2DUL9_9BACT</name>
<dbReference type="InterPro" id="IPR029464">
    <property type="entry name" value="HSDR_N"/>
</dbReference>
<proteinExistence type="predicted"/>
<dbReference type="Proteomes" id="UP000245468">
    <property type="component" value="Chromosome"/>
</dbReference>
<reference evidence="3" key="1">
    <citation type="submission" date="2018-05" db="EMBL/GenBank/DDBJ databases">
        <title>Pseudarcicella sp. HME7025 Genome sequencing and assembly.</title>
        <authorList>
            <person name="Kim H."/>
            <person name="Kang H."/>
            <person name="Joh K."/>
        </authorList>
    </citation>
    <scope>NUCLEOTIDE SEQUENCE [LARGE SCALE GENOMIC DNA]</scope>
    <source>
        <strain evidence="3">HME7025</strain>
    </source>
</reference>
<protein>
    <recommendedName>
        <fullName evidence="1">Type I restriction enzyme R protein N-terminal domain-containing protein</fullName>
    </recommendedName>
</protein>
<dbReference type="RefSeq" id="WP_109322759.1">
    <property type="nucleotide sequence ID" value="NZ_CP029346.1"/>
</dbReference>
<dbReference type="Pfam" id="PF13588">
    <property type="entry name" value="HSDR_N_2"/>
    <property type="match status" value="1"/>
</dbReference>
<dbReference type="AlphaFoldDB" id="A0A2S2DUL9"/>
<feature type="domain" description="Type I restriction enzyme R protein N-terminal" evidence="1">
    <location>
        <begin position="41"/>
        <end position="126"/>
    </location>
</feature>
<organism evidence="2 3">
    <name type="scientific">Aquirufa nivalisilvae</name>
    <dbReference type="NCBI Taxonomy" id="2516557"/>
    <lineage>
        <taxon>Bacteria</taxon>
        <taxon>Pseudomonadati</taxon>
        <taxon>Bacteroidota</taxon>
        <taxon>Cytophagia</taxon>
        <taxon>Cytophagales</taxon>
        <taxon>Flectobacillaceae</taxon>
        <taxon>Aquirufa</taxon>
    </lineage>
</organism>